<evidence type="ECO:0000256" key="4">
    <source>
        <dbReference type="ARBA" id="ARBA00022692"/>
    </source>
</evidence>
<feature type="transmembrane region" description="Helical" evidence="8">
    <location>
        <begin position="74"/>
        <end position="95"/>
    </location>
</feature>
<evidence type="ECO:0000256" key="5">
    <source>
        <dbReference type="ARBA" id="ARBA00022989"/>
    </source>
</evidence>
<evidence type="ECO:0000259" key="10">
    <source>
        <dbReference type="Pfam" id="PF00909"/>
    </source>
</evidence>
<dbReference type="NCBIfam" id="TIGR00836">
    <property type="entry name" value="amt"/>
    <property type="match status" value="1"/>
</dbReference>
<dbReference type="PROSITE" id="PS01219">
    <property type="entry name" value="AMMONIUM_TRANSP"/>
    <property type="match status" value="1"/>
</dbReference>
<keyword evidence="4 8" id="KW-0812">Transmembrane</keyword>
<evidence type="ECO:0000256" key="9">
    <source>
        <dbReference type="SAM" id="SignalP"/>
    </source>
</evidence>
<feature type="transmembrane region" description="Helical" evidence="8">
    <location>
        <begin position="347"/>
        <end position="366"/>
    </location>
</feature>
<gene>
    <name evidence="11" type="ORF">I4Q42_05015</name>
</gene>
<keyword evidence="3 8" id="KW-0813">Transport</keyword>
<feature type="transmembrane region" description="Helical" evidence="8">
    <location>
        <begin position="315"/>
        <end position="335"/>
    </location>
</feature>
<dbReference type="InterPro" id="IPR018047">
    <property type="entry name" value="Ammonium_transpt_CS"/>
</dbReference>
<feature type="transmembrane region" description="Helical" evidence="8">
    <location>
        <begin position="372"/>
        <end position="390"/>
    </location>
</feature>
<feature type="transmembrane region" description="Helical" evidence="8">
    <location>
        <begin position="107"/>
        <end position="125"/>
    </location>
</feature>
<proteinExistence type="inferred from homology"/>
<feature type="chain" id="PRO_5046423785" description="Ammonium transporter" evidence="9">
    <location>
        <begin position="29"/>
        <end position="510"/>
    </location>
</feature>
<evidence type="ECO:0000256" key="2">
    <source>
        <dbReference type="ARBA" id="ARBA00005887"/>
    </source>
</evidence>
<dbReference type="Gene3D" id="1.10.3430.10">
    <property type="entry name" value="Ammonium transporter AmtB like domains"/>
    <property type="match status" value="1"/>
</dbReference>
<feature type="transmembrane region" description="Helical" evidence="8">
    <location>
        <begin position="199"/>
        <end position="220"/>
    </location>
</feature>
<name>A0ABS0SUF2_9CAUL</name>
<keyword evidence="12" id="KW-1185">Reference proteome</keyword>
<evidence type="ECO:0000256" key="7">
    <source>
        <dbReference type="ARBA" id="ARBA00023177"/>
    </source>
</evidence>
<dbReference type="InterPro" id="IPR001905">
    <property type="entry name" value="Ammonium_transpt"/>
</dbReference>
<evidence type="ECO:0000256" key="8">
    <source>
        <dbReference type="RuleBase" id="RU362002"/>
    </source>
</evidence>
<dbReference type="InterPro" id="IPR024041">
    <property type="entry name" value="NH4_transpt_AmtB-like_dom"/>
</dbReference>
<comment type="similarity">
    <text evidence="2 8">Belongs to the ammonia transporter channel (TC 1.A.11.2) family.</text>
</comment>
<evidence type="ECO:0000313" key="12">
    <source>
        <dbReference type="Proteomes" id="UP000639859"/>
    </source>
</evidence>
<protein>
    <recommendedName>
        <fullName evidence="8">Ammonium transporter</fullName>
    </recommendedName>
</protein>
<keyword evidence="7 8" id="KW-0924">Ammonia transport</keyword>
<dbReference type="Proteomes" id="UP000639859">
    <property type="component" value="Unassembled WGS sequence"/>
</dbReference>
<accession>A0ABS0SUF2</accession>
<evidence type="ECO:0000256" key="6">
    <source>
        <dbReference type="ARBA" id="ARBA00023136"/>
    </source>
</evidence>
<feature type="transmembrane region" description="Helical" evidence="8">
    <location>
        <begin position="467"/>
        <end position="485"/>
    </location>
</feature>
<reference evidence="11 12" key="1">
    <citation type="submission" date="2020-11" db="EMBL/GenBank/DDBJ databases">
        <title>genome sequence of strain KACC 18849.</title>
        <authorList>
            <person name="Gao J."/>
            <person name="Zhang X."/>
        </authorList>
    </citation>
    <scope>NUCLEOTIDE SEQUENCE [LARGE SCALE GENOMIC DNA]</scope>
    <source>
        <strain evidence="11 12">KACC 18849</strain>
    </source>
</reference>
<evidence type="ECO:0000256" key="3">
    <source>
        <dbReference type="ARBA" id="ARBA00022448"/>
    </source>
</evidence>
<dbReference type="PANTHER" id="PTHR43029">
    <property type="entry name" value="AMMONIUM TRANSPORTER MEP2"/>
    <property type="match status" value="1"/>
</dbReference>
<evidence type="ECO:0000313" key="11">
    <source>
        <dbReference type="EMBL" id="MBI1683024.1"/>
    </source>
</evidence>
<dbReference type="EMBL" id="JADWOX010000002">
    <property type="protein sequence ID" value="MBI1683024.1"/>
    <property type="molecule type" value="Genomic_DNA"/>
</dbReference>
<feature type="transmembrane region" description="Helical" evidence="8">
    <location>
        <begin position="240"/>
        <end position="271"/>
    </location>
</feature>
<dbReference type="RefSeq" id="WP_198574963.1">
    <property type="nucleotide sequence ID" value="NZ_JADWOX010000002.1"/>
</dbReference>
<dbReference type="PANTHER" id="PTHR43029:SF10">
    <property type="entry name" value="AMMONIUM TRANSPORTER MEP2"/>
    <property type="match status" value="1"/>
</dbReference>
<feature type="transmembrane region" description="Helical" evidence="8">
    <location>
        <begin position="402"/>
        <end position="425"/>
    </location>
</feature>
<comment type="subcellular location">
    <subcellularLocation>
        <location evidence="8">Cell membrane</location>
        <topology evidence="8">Multi-pass membrane protein</topology>
    </subcellularLocation>
    <subcellularLocation>
        <location evidence="1">Membrane</location>
        <topology evidence="1">Multi-pass membrane protein</topology>
    </subcellularLocation>
</comment>
<organism evidence="11 12">
    <name type="scientific">Caulobacter hibisci</name>
    <dbReference type="NCBI Taxonomy" id="2035993"/>
    <lineage>
        <taxon>Bacteria</taxon>
        <taxon>Pseudomonadati</taxon>
        <taxon>Pseudomonadota</taxon>
        <taxon>Alphaproteobacteria</taxon>
        <taxon>Caulobacterales</taxon>
        <taxon>Caulobacteraceae</taxon>
        <taxon>Caulobacter</taxon>
    </lineage>
</organism>
<evidence type="ECO:0000256" key="1">
    <source>
        <dbReference type="ARBA" id="ARBA00004141"/>
    </source>
</evidence>
<comment type="caution">
    <text evidence="11">The sequence shown here is derived from an EMBL/GenBank/DDBJ whole genome shotgun (WGS) entry which is preliminary data.</text>
</comment>
<dbReference type="InterPro" id="IPR029020">
    <property type="entry name" value="Ammonium/urea_transptr"/>
</dbReference>
<sequence>MKLTFKPLAGLMLAATLAGAPIGVTAFAQEAAPAPAAAAPAEAAPAPAAAPVAAAPAEAAAPTIVDKQDKGDNAWMLTSSLLVLLMILPGLALFYGGLVRSKNMLSVMMQVSTVALIGFVAWFLWGYSFAFTDGGGWDTFVGGLGRLFLKDVTPSSVVATFSTGVVIPELTFIAFQSTFAAITAALVVGSLVERMKFAAIVAFAVLWPLLSYYPMAHMVWWWPGPNAIALDPTAPVKAGLIWSFGALDFAGGTVVHINAGIAALVGAIILGKRQGFGKEPMPPHSLTLTLVGAGLLWVGWFGFNAGSNLESNSYASLAMVNTFIATAGAGLSWILVEWITRKKPSALGLASGVVAGLVAVTPAAGFAGPMGALILGLVVSPICIVFCSAVKNALKYDDSLDAFGIHGIGGIVGAIGTGLVVNPAWGGAGVVDYTSCAKDGDISTCDTAVYSLATQVIAQLKGVGVTILWSAIASTIVFLVIKLVIGLRASPDAEEEGLDISEHGERAYHS</sequence>
<feature type="transmembrane region" description="Helical" evidence="8">
    <location>
        <begin position="283"/>
        <end position="303"/>
    </location>
</feature>
<keyword evidence="5 8" id="KW-1133">Transmembrane helix</keyword>
<keyword evidence="6 8" id="KW-0472">Membrane</keyword>
<feature type="transmembrane region" description="Helical" evidence="8">
    <location>
        <begin position="170"/>
        <end position="192"/>
    </location>
</feature>
<keyword evidence="9" id="KW-0732">Signal</keyword>
<feature type="signal peptide" evidence="9">
    <location>
        <begin position="1"/>
        <end position="28"/>
    </location>
</feature>
<dbReference type="Pfam" id="PF00909">
    <property type="entry name" value="Ammonium_transp"/>
    <property type="match status" value="1"/>
</dbReference>
<feature type="domain" description="Ammonium transporter AmtB-like" evidence="10">
    <location>
        <begin position="74"/>
        <end position="508"/>
    </location>
</feature>
<dbReference type="SUPFAM" id="SSF111352">
    <property type="entry name" value="Ammonium transporter"/>
    <property type="match status" value="1"/>
</dbReference>